<proteinExistence type="predicted"/>
<dbReference type="PANTHER" id="PTHR46148:SF52">
    <property type="entry name" value="OS04G0603800 PROTEIN"/>
    <property type="match status" value="1"/>
</dbReference>
<evidence type="ECO:0000313" key="2">
    <source>
        <dbReference type="EMBL" id="SAM74942.1"/>
    </source>
</evidence>
<feature type="domain" description="Tf2-1-like SH3-like" evidence="1">
    <location>
        <begin position="76"/>
        <end position="136"/>
    </location>
</feature>
<accession>A0A1K0H7S0</accession>
<name>A0A1K0H7S0_9BASI</name>
<gene>
    <name evidence="2" type="ORF">UBRO_20503</name>
</gene>
<dbReference type="AlphaFoldDB" id="A0A1K0H7S0"/>
<dbReference type="PANTHER" id="PTHR46148">
    <property type="entry name" value="CHROMO DOMAIN-CONTAINING PROTEIN"/>
    <property type="match status" value="1"/>
</dbReference>
<evidence type="ECO:0000313" key="3">
    <source>
        <dbReference type="Proteomes" id="UP000179920"/>
    </source>
</evidence>
<dbReference type="InterPro" id="IPR056924">
    <property type="entry name" value="SH3_Tf2-1"/>
</dbReference>
<dbReference type="EMBL" id="LT558119">
    <property type="protein sequence ID" value="SAM74942.1"/>
    <property type="molecule type" value="Genomic_DNA"/>
</dbReference>
<dbReference type="Pfam" id="PF24626">
    <property type="entry name" value="SH3_Tf2-1"/>
    <property type="match status" value="1"/>
</dbReference>
<dbReference type="Proteomes" id="UP000179920">
    <property type="component" value="Chromosome III"/>
</dbReference>
<evidence type="ECO:0000259" key="1">
    <source>
        <dbReference type="Pfam" id="PF24626"/>
    </source>
</evidence>
<reference evidence="3" key="1">
    <citation type="submission" date="2016-04" db="EMBL/GenBank/DDBJ databases">
        <authorList>
            <person name="Guldener U."/>
            <person name="Guldener U."/>
        </authorList>
    </citation>
    <scope>NUCLEOTIDE SEQUENCE [LARGE SCALE GENOMIC DNA]</scope>
    <source>
        <strain evidence="3">UB2112</strain>
    </source>
</reference>
<organism evidence="2 3">
    <name type="scientific">Ustilago bromivora</name>
    <dbReference type="NCBI Taxonomy" id="307758"/>
    <lineage>
        <taxon>Eukaryota</taxon>
        <taxon>Fungi</taxon>
        <taxon>Dikarya</taxon>
        <taxon>Basidiomycota</taxon>
        <taxon>Ustilaginomycotina</taxon>
        <taxon>Ustilaginomycetes</taxon>
        <taxon>Ustilaginales</taxon>
        <taxon>Ustilaginaceae</taxon>
        <taxon>Ustilago</taxon>
    </lineage>
</organism>
<protein>
    <recommendedName>
        <fullName evidence="1">Tf2-1-like SH3-like domain-containing protein</fullName>
    </recommendedName>
</protein>
<sequence>MARCIGISPFFACYGWNPKSHPEIPQRLGVNDPRLAEYLVKGAECHKYLQEQIWVAQRRTVDQYNHKRKDIEFKVGDLVYINRKNWKTRRPTPKLDTRFAGPYPIKERIGRRVYHITLPANLRVHDVFHVSMLEPAKTSSLSQRSLLLAEPPLRNEELKFQVEAIVGKCTRNHEPEYKVLCVSGRAPETRNLLDELVPAQVSEMCRVSSF</sequence>